<dbReference type="PIRSF" id="PIRSF001296">
    <property type="entry name" value="K_ATPase_KdpC"/>
    <property type="match status" value="1"/>
</dbReference>
<dbReference type="GO" id="GO:0005886">
    <property type="term" value="C:plasma membrane"/>
    <property type="evidence" value="ECO:0007669"/>
    <property type="project" value="UniProtKB-SubCell"/>
</dbReference>
<reference evidence="12 13" key="1">
    <citation type="submission" date="2019-03" db="EMBL/GenBank/DDBJ databases">
        <title>Genomic Encyclopedia of Archaeal and Bacterial Type Strains, Phase II (KMG-II): from individual species to whole genera.</title>
        <authorList>
            <person name="Goeker M."/>
        </authorList>
    </citation>
    <scope>NUCLEOTIDE SEQUENCE [LARGE SCALE GENOMIC DNA]</scope>
    <source>
        <strain evidence="12 13">DSM 28323</strain>
    </source>
</reference>
<accession>A0A4R6J361</accession>
<sequence>MKKQFFPAIKLTLVLLIVLSGIYPLVIWGFAKLTPQKGKGELIEANGKKYYSNIGQSFTEDKYFYSRPSAVNYNAAGSAGSNKGPSNADYLAIIQERIDSFLTHNPGIEKKDIPVDLVTASGSGLDPHISVAAAEVQVKRISKIRNIPEANLRELVRTYTEQPAVGPQTINVLQLNIALDKLN</sequence>
<dbReference type="InterPro" id="IPR003820">
    <property type="entry name" value="KdpC"/>
</dbReference>
<evidence type="ECO:0000256" key="2">
    <source>
        <dbReference type="ARBA" id="ARBA00022475"/>
    </source>
</evidence>
<keyword evidence="1 11" id="KW-0813">Transport</keyword>
<keyword evidence="5 11" id="KW-0547">Nucleotide-binding</keyword>
<evidence type="ECO:0000256" key="1">
    <source>
        <dbReference type="ARBA" id="ARBA00022448"/>
    </source>
</evidence>
<organism evidence="12 13">
    <name type="scientific">Sediminibacterium goheungense</name>
    <dbReference type="NCBI Taxonomy" id="1086393"/>
    <lineage>
        <taxon>Bacteria</taxon>
        <taxon>Pseudomonadati</taxon>
        <taxon>Bacteroidota</taxon>
        <taxon>Chitinophagia</taxon>
        <taxon>Chitinophagales</taxon>
        <taxon>Chitinophagaceae</taxon>
        <taxon>Sediminibacterium</taxon>
    </lineage>
</organism>
<keyword evidence="13" id="KW-1185">Reference proteome</keyword>
<keyword evidence="9 11" id="KW-0406">Ion transport</keyword>
<dbReference type="EMBL" id="SNWP01000010">
    <property type="protein sequence ID" value="TDO29367.1"/>
    <property type="molecule type" value="Genomic_DNA"/>
</dbReference>
<feature type="transmembrane region" description="Helical" evidence="11">
    <location>
        <begin position="12"/>
        <end position="31"/>
    </location>
</feature>
<keyword evidence="10 11" id="KW-0472">Membrane</keyword>
<comment type="subunit">
    <text evidence="11">The system is composed of three essential subunits: KdpA, KdpB and KdpC.</text>
</comment>
<dbReference type="NCBIfam" id="TIGR00681">
    <property type="entry name" value="kdpC"/>
    <property type="match status" value="1"/>
</dbReference>
<name>A0A4R6J361_9BACT</name>
<evidence type="ECO:0000256" key="9">
    <source>
        <dbReference type="ARBA" id="ARBA00023065"/>
    </source>
</evidence>
<evidence type="ECO:0000313" key="13">
    <source>
        <dbReference type="Proteomes" id="UP000295741"/>
    </source>
</evidence>
<evidence type="ECO:0000256" key="8">
    <source>
        <dbReference type="ARBA" id="ARBA00022989"/>
    </source>
</evidence>
<dbReference type="Proteomes" id="UP000295741">
    <property type="component" value="Unassembled WGS sequence"/>
</dbReference>
<evidence type="ECO:0000256" key="11">
    <source>
        <dbReference type="HAMAP-Rule" id="MF_00276"/>
    </source>
</evidence>
<evidence type="ECO:0000256" key="7">
    <source>
        <dbReference type="ARBA" id="ARBA00022958"/>
    </source>
</evidence>
<dbReference type="PANTHER" id="PTHR30042:SF2">
    <property type="entry name" value="POTASSIUM-TRANSPORTING ATPASE KDPC SUBUNIT"/>
    <property type="match status" value="1"/>
</dbReference>
<dbReference type="GO" id="GO:0008556">
    <property type="term" value="F:P-type potassium transmembrane transporter activity"/>
    <property type="evidence" value="ECO:0007669"/>
    <property type="project" value="InterPro"/>
</dbReference>
<dbReference type="OrthoDB" id="9809491at2"/>
<evidence type="ECO:0000256" key="6">
    <source>
        <dbReference type="ARBA" id="ARBA00022840"/>
    </source>
</evidence>
<keyword evidence="2 11" id="KW-1003">Cell membrane</keyword>
<protein>
    <recommendedName>
        <fullName evidence="11">Potassium-transporting ATPase KdpC subunit</fullName>
    </recommendedName>
    <alternativeName>
        <fullName evidence="11">ATP phosphohydrolase [potassium-transporting] C chain</fullName>
    </alternativeName>
    <alternativeName>
        <fullName evidence="11">Potassium-binding and translocating subunit C</fullName>
    </alternativeName>
    <alternativeName>
        <fullName evidence="11">Potassium-translocating ATPase C chain</fullName>
    </alternativeName>
</protein>
<comment type="subcellular location">
    <subcellularLocation>
        <location evidence="11">Cell membrane</location>
        <topology evidence="11">Single-pass membrane protein</topology>
    </subcellularLocation>
</comment>
<comment type="similarity">
    <text evidence="11">Belongs to the KdpC family.</text>
</comment>
<keyword evidence="7 11" id="KW-0630">Potassium</keyword>
<dbReference type="Pfam" id="PF02669">
    <property type="entry name" value="KdpC"/>
    <property type="match status" value="1"/>
</dbReference>
<evidence type="ECO:0000256" key="5">
    <source>
        <dbReference type="ARBA" id="ARBA00022741"/>
    </source>
</evidence>
<comment type="function">
    <text evidence="11">Part of the high-affinity ATP-driven potassium transport (or Kdp) system, which catalyzes the hydrolysis of ATP coupled with the electrogenic transport of potassium into the cytoplasm. This subunit acts as a catalytic chaperone that increases the ATP-binding affinity of the ATP-hydrolyzing subunit KdpB by the formation of a transient KdpB/KdpC/ATP ternary complex.</text>
</comment>
<evidence type="ECO:0000256" key="4">
    <source>
        <dbReference type="ARBA" id="ARBA00022692"/>
    </source>
</evidence>
<evidence type="ECO:0000256" key="3">
    <source>
        <dbReference type="ARBA" id="ARBA00022538"/>
    </source>
</evidence>
<dbReference type="NCBIfam" id="NF010606">
    <property type="entry name" value="PRK14002.1"/>
    <property type="match status" value="1"/>
</dbReference>
<keyword evidence="6 11" id="KW-0067">ATP-binding</keyword>
<dbReference type="NCBIfam" id="NF001454">
    <property type="entry name" value="PRK00315.1"/>
    <property type="match status" value="1"/>
</dbReference>
<gene>
    <name evidence="11" type="primary">kdpC</name>
    <name evidence="12" type="ORF">BC659_1456</name>
</gene>
<keyword evidence="3 11" id="KW-0633">Potassium transport</keyword>
<dbReference type="HAMAP" id="MF_00276">
    <property type="entry name" value="KdpC"/>
    <property type="match status" value="1"/>
</dbReference>
<proteinExistence type="inferred from homology"/>
<comment type="caution">
    <text evidence="12">The sequence shown here is derived from an EMBL/GenBank/DDBJ whole genome shotgun (WGS) entry which is preliminary data.</text>
</comment>
<dbReference type="RefSeq" id="WP_133473970.1">
    <property type="nucleotide sequence ID" value="NZ_SNWP01000010.1"/>
</dbReference>
<keyword evidence="4 11" id="KW-0812">Transmembrane</keyword>
<keyword evidence="8 11" id="KW-1133">Transmembrane helix</keyword>
<evidence type="ECO:0000313" key="12">
    <source>
        <dbReference type="EMBL" id="TDO29367.1"/>
    </source>
</evidence>
<evidence type="ECO:0000256" key="10">
    <source>
        <dbReference type="ARBA" id="ARBA00023136"/>
    </source>
</evidence>
<dbReference type="GO" id="GO:0005524">
    <property type="term" value="F:ATP binding"/>
    <property type="evidence" value="ECO:0007669"/>
    <property type="project" value="UniProtKB-UniRule"/>
</dbReference>
<dbReference type="PANTHER" id="PTHR30042">
    <property type="entry name" value="POTASSIUM-TRANSPORTING ATPASE C CHAIN"/>
    <property type="match status" value="1"/>
</dbReference>
<dbReference type="AlphaFoldDB" id="A0A4R6J361"/>